<dbReference type="InterPro" id="IPR025110">
    <property type="entry name" value="AMP-bd_C"/>
</dbReference>
<dbReference type="InterPro" id="IPR042099">
    <property type="entry name" value="ANL_N_sf"/>
</dbReference>
<proteinExistence type="predicted"/>
<dbReference type="EC" id="6.2.1.3" evidence="4"/>
<dbReference type="PANTHER" id="PTHR43767">
    <property type="entry name" value="LONG-CHAIN-FATTY-ACID--COA LIGASE"/>
    <property type="match status" value="1"/>
</dbReference>
<evidence type="ECO:0000259" key="2">
    <source>
        <dbReference type="Pfam" id="PF00501"/>
    </source>
</evidence>
<sequence length="474" mass="51082">MHPFDAFLNNTATDPEKPAVAQGHLVWSRAQLLDRAAQLAAALSGQGLQPGQRVLVALPNTADLVALIPAIWSLGGLPMFVSAKATDHQRQLIQSRHAPDLTIDTAGLAQLEAPRPSLGTHRPDASSDASVVFTSGSSGPPKGVVQTGATLTEGVARVARSIGYNPEERILVPIPFAHDYGWGQLLSGLVGGHFLILPERDILPDIAKAINTHRPTVFAGVPSLYSALLFGISGFETADTDSLRLLTSTGSPFTDGLFKALSDRIPAARILRNYGLTETYRTCCLSPDQSASRPGSVGQPIDGVELRIVDGKGSCLPPGQEGEVIHLGKGVFERYLDDPDATSQTRRLLDGQPAVFTGDVGMLCEEGFLHLYGRRDRLIKSLDIRVSLDDVEEAMEDLPNVAEIAVLAREHDIQGSELVAFCVPSEEVTARQIQIAANRALPTHMRPRHIYLLKQMPRTPVGKVDYPALRSKHL</sequence>
<feature type="domain" description="AMP-binding enzyme C-terminal" evidence="3">
    <location>
        <begin position="391"/>
        <end position="463"/>
    </location>
</feature>
<feature type="domain" description="AMP-dependent synthetase/ligase" evidence="2">
    <location>
        <begin position="10"/>
        <end position="336"/>
    </location>
</feature>
<keyword evidence="4" id="KW-0436">Ligase</keyword>
<dbReference type="Proteomes" id="UP000244911">
    <property type="component" value="Unassembled WGS sequence"/>
</dbReference>
<dbReference type="GO" id="GO:0004467">
    <property type="term" value="F:long-chain fatty acid-CoA ligase activity"/>
    <property type="evidence" value="ECO:0007669"/>
    <property type="project" value="UniProtKB-EC"/>
</dbReference>
<keyword evidence="5" id="KW-1185">Reference proteome</keyword>
<evidence type="ECO:0000256" key="1">
    <source>
        <dbReference type="SAM" id="MobiDB-lite"/>
    </source>
</evidence>
<dbReference type="CDD" id="cd04433">
    <property type="entry name" value="AFD_class_I"/>
    <property type="match status" value="1"/>
</dbReference>
<feature type="region of interest" description="Disordered" evidence="1">
    <location>
        <begin position="117"/>
        <end position="146"/>
    </location>
</feature>
<evidence type="ECO:0000313" key="5">
    <source>
        <dbReference type="Proteomes" id="UP000244911"/>
    </source>
</evidence>
<dbReference type="EMBL" id="OMOI01000002">
    <property type="protein sequence ID" value="SPF79106.1"/>
    <property type="molecule type" value="Genomic_DNA"/>
</dbReference>
<dbReference type="InterPro" id="IPR045851">
    <property type="entry name" value="AMP-bd_C_sf"/>
</dbReference>
<dbReference type="PANTHER" id="PTHR43767:SF1">
    <property type="entry name" value="NONRIBOSOMAL PEPTIDE SYNTHASE PES1 (EUROFUNG)-RELATED"/>
    <property type="match status" value="1"/>
</dbReference>
<protein>
    <submittedName>
        <fullName evidence="4">Long-chain-fatty-acid--CoA ligase</fullName>
        <ecNumber evidence="4">6.2.1.3</ecNumber>
    </submittedName>
</protein>
<feature type="compositionally biased region" description="Polar residues" evidence="1">
    <location>
        <begin position="127"/>
        <end position="138"/>
    </location>
</feature>
<reference evidence="4 5" key="1">
    <citation type="submission" date="2018-03" db="EMBL/GenBank/DDBJ databases">
        <authorList>
            <person name="Keele B.F."/>
        </authorList>
    </citation>
    <scope>NUCLEOTIDE SEQUENCE [LARGE SCALE GENOMIC DNA]</scope>
    <source>
        <strain evidence="4 5">CECT 8811</strain>
    </source>
</reference>
<dbReference type="Gene3D" id="3.40.50.12780">
    <property type="entry name" value="N-terminal domain of ligase-like"/>
    <property type="match status" value="1"/>
</dbReference>
<evidence type="ECO:0000313" key="4">
    <source>
        <dbReference type="EMBL" id="SPF79106.1"/>
    </source>
</evidence>
<dbReference type="Pfam" id="PF00501">
    <property type="entry name" value="AMP-binding"/>
    <property type="match status" value="1"/>
</dbReference>
<accession>A0A2R8ASS1</accession>
<dbReference type="OrthoDB" id="9803968at2"/>
<dbReference type="InterPro" id="IPR050237">
    <property type="entry name" value="ATP-dep_AMP-bd_enzyme"/>
</dbReference>
<dbReference type="PROSITE" id="PS00455">
    <property type="entry name" value="AMP_BINDING"/>
    <property type="match status" value="1"/>
</dbReference>
<organism evidence="4 5">
    <name type="scientific">Aliiroseovarius pelagivivens</name>
    <dbReference type="NCBI Taxonomy" id="1639690"/>
    <lineage>
        <taxon>Bacteria</taxon>
        <taxon>Pseudomonadati</taxon>
        <taxon>Pseudomonadota</taxon>
        <taxon>Alphaproteobacteria</taxon>
        <taxon>Rhodobacterales</taxon>
        <taxon>Paracoccaceae</taxon>
        <taxon>Aliiroseovarius</taxon>
    </lineage>
</organism>
<gene>
    <name evidence="4" type="primary">lcfB_5</name>
    <name evidence="4" type="ORF">ALP8811_03041</name>
</gene>
<dbReference type="InterPro" id="IPR000873">
    <property type="entry name" value="AMP-dep_synth/lig_dom"/>
</dbReference>
<dbReference type="SUPFAM" id="SSF56801">
    <property type="entry name" value="Acetyl-CoA synthetase-like"/>
    <property type="match status" value="1"/>
</dbReference>
<evidence type="ECO:0000259" key="3">
    <source>
        <dbReference type="Pfam" id="PF13193"/>
    </source>
</evidence>
<dbReference type="InterPro" id="IPR020845">
    <property type="entry name" value="AMP-binding_CS"/>
</dbReference>
<dbReference type="Pfam" id="PF13193">
    <property type="entry name" value="AMP-binding_C"/>
    <property type="match status" value="1"/>
</dbReference>
<dbReference type="Gene3D" id="3.30.300.30">
    <property type="match status" value="1"/>
</dbReference>
<name>A0A2R8ASS1_9RHOB</name>
<dbReference type="AlphaFoldDB" id="A0A2R8ASS1"/>
<dbReference type="RefSeq" id="WP_108858074.1">
    <property type="nucleotide sequence ID" value="NZ_OMOI01000002.1"/>
</dbReference>